<comment type="caution">
    <text evidence="5">The sequence shown here is derived from an EMBL/GenBank/DDBJ whole genome shotgun (WGS) entry which is preliminary data.</text>
</comment>
<evidence type="ECO:0000256" key="3">
    <source>
        <dbReference type="ARBA" id="ARBA00022679"/>
    </source>
</evidence>
<dbReference type="SUPFAM" id="SSF53448">
    <property type="entry name" value="Nucleotide-diphospho-sugar transferases"/>
    <property type="match status" value="1"/>
</dbReference>
<reference evidence="5" key="1">
    <citation type="submission" date="2022-07" db="EMBL/GenBank/DDBJ databases">
        <title>Tahibacter sp., a new gammaproteobacterium isolated from the silt sample collected at pig farm.</title>
        <authorList>
            <person name="Chen H."/>
        </authorList>
    </citation>
    <scope>NUCLEOTIDE SEQUENCE</scope>
    <source>
        <strain evidence="5">P2K</strain>
    </source>
</reference>
<dbReference type="Pfam" id="PF00535">
    <property type="entry name" value="Glycos_transf_2"/>
    <property type="match status" value="1"/>
</dbReference>
<evidence type="ECO:0000256" key="1">
    <source>
        <dbReference type="ARBA" id="ARBA00006739"/>
    </source>
</evidence>
<proteinExistence type="inferred from homology"/>
<keyword evidence="2 5" id="KW-0328">Glycosyltransferase</keyword>
<keyword evidence="6" id="KW-1185">Reference proteome</keyword>
<feature type="domain" description="Glycosyltransferase 2-like" evidence="4">
    <location>
        <begin position="118"/>
        <end position="234"/>
    </location>
</feature>
<gene>
    <name evidence="5" type="ORF">NM961_13265</name>
</gene>
<dbReference type="EMBL" id="JANFQO010000011">
    <property type="protein sequence ID" value="MCQ4165683.1"/>
    <property type="molecule type" value="Genomic_DNA"/>
</dbReference>
<dbReference type="Proteomes" id="UP001165498">
    <property type="component" value="Unassembled WGS sequence"/>
</dbReference>
<evidence type="ECO:0000256" key="2">
    <source>
        <dbReference type="ARBA" id="ARBA00022676"/>
    </source>
</evidence>
<comment type="similarity">
    <text evidence="1">Belongs to the glycosyltransferase 2 family.</text>
</comment>
<dbReference type="InterPro" id="IPR029044">
    <property type="entry name" value="Nucleotide-diphossugar_trans"/>
</dbReference>
<dbReference type="PANTHER" id="PTHR43179">
    <property type="entry name" value="RHAMNOSYLTRANSFERASE WBBL"/>
    <property type="match status" value="1"/>
</dbReference>
<dbReference type="Gene3D" id="3.90.550.10">
    <property type="entry name" value="Spore Coat Polysaccharide Biosynthesis Protein SpsA, Chain A"/>
    <property type="match status" value="1"/>
</dbReference>
<evidence type="ECO:0000313" key="5">
    <source>
        <dbReference type="EMBL" id="MCQ4165683.1"/>
    </source>
</evidence>
<evidence type="ECO:0000259" key="4">
    <source>
        <dbReference type="Pfam" id="PF00535"/>
    </source>
</evidence>
<dbReference type="RefSeq" id="WP_255914873.1">
    <property type="nucleotide sequence ID" value="NZ_JANFQO010000011.1"/>
</dbReference>
<keyword evidence="3 5" id="KW-0808">Transferase</keyword>
<organism evidence="5 6">
    <name type="scientific">Tahibacter harae</name>
    <dbReference type="NCBI Taxonomy" id="2963937"/>
    <lineage>
        <taxon>Bacteria</taxon>
        <taxon>Pseudomonadati</taxon>
        <taxon>Pseudomonadota</taxon>
        <taxon>Gammaproteobacteria</taxon>
        <taxon>Lysobacterales</taxon>
        <taxon>Rhodanobacteraceae</taxon>
        <taxon>Tahibacter</taxon>
    </lineage>
</organism>
<name>A0ABT1QTS1_9GAMM</name>
<dbReference type="GO" id="GO:0016757">
    <property type="term" value="F:glycosyltransferase activity"/>
    <property type="evidence" value="ECO:0007669"/>
    <property type="project" value="UniProtKB-KW"/>
</dbReference>
<dbReference type="InterPro" id="IPR001173">
    <property type="entry name" value="Glyco_trans_2-like"/>
</dbReference>
<sequence>MTMQASPALAARVDWDGRELRLHGVDGEIELWLDGVFYARLAGQDGAARLALPCAPNGRTRVNLELRRGAACSAAVALESGRAGLGRAAAALPLAPLENDEYVDIAACAAGLAGEAAIVVPVYNAPQAVRACLDSVLAHTRGAARLIVIDDASPDPAVAPLLQDYAGRRGVSVLRNEQNLGFTGTANRGIAAAGRADVVLLNADTEVAPHWLCGLRRAAWSHAAIASATAVSDNAGAFSVPELEQENPLPQDWSFAQAALALWQQAGTAYPRLPTGNGFCLYLKRAALDAVGVLDAEAFPQGYGEENDWCQRAAAAGWQHVIAGNVLVRHARSQSFGHERRRALGEAGMAVLRRRWPHYESEVGASLFSPRRRVLDWRVRRLYAEAPPLPRLLCWEDAEVGATNHSAWRAGFGGGGIWLQGPQGVQETFGSENLAAAAARADQAAAFARLLQRWAIARISGALPAHLAAVAAALNIAGDGWRVANPFGDGA</sequence>
<evidence type="ECO:0000313" key="6">
    <source>
        <dbReference type="Proteomes" id="UP001165498"/>
    </source>
</evidence>
<protein>
    <submittedName>
        <fullName evidence="5">Glycosyltransferase</fullName>
        <ecNumber evidence="5">2.4.-.-</ecNumber>
    </submittedName>
</protein>
<dbReference type="PANTHER" id="PTHR43179:SF12">
    <property type="entry name" value="GALACTOFURANOSYLTRANSFERASE GLFT2"/>
    <property type="match status" value="1"/>
</dbReference>
<accession>A0ABT1QTS1</accession>
<dbReference type="EC" id="2.4.-.-" evidence="5"/>